<dbReference type="InterPro" id="IPR051599">
    <property type="entry name" value="Cell_Envelope_Assoc"/>
</dbReference>
<sequence length="212" mass="24329">MSFKKWRNILIVFLLLVLALVGIVNYMVVNDTKDQIYRDVNAIPKNKVGLLLGTAKYMDKAKNIINPYYQYRIDAAVALYMAGKIDYVIVSGDNSTQYYNEPLLMKRDLISKGVPEGRIFFDNAGFRTLDSILRCRDIFGQTKFTVISQAFHNERAIYIANRKNVTTVGFCAADGDAYISEFIREKMARVKMMIDLLLNKQAKYYGDKVEIK</sequence>
<evidence type="ECO:0000313" key="2">
    <source>
        <dbReference type="EMBL" id="PQJ12413.1"/>
    </source>
</evidence>
<dbReference type="CDD" id="cd06259">
    <property type="entry name" value="YdcF-like"/>
    <property type="match status" value="1"/>
</dbReference>
<dbReference type="OrthoDB" id="9782395at2"/>
<gene>
    <name evidence="2" type="ORF">CJD36_001290</name>
</gene>
<dbReference type="GO" id="GO:0005886">
    <property type="term" value="C:plasma membrane"/>
    <property type="evidence" value="ECO:0007669"/>
    <property type="project" value="TreeGrafter"/>
</dbReference>
<accession>A0A2S7SZM9</accession>
<feature type="domain" description="DUF218" evidence="1">
    <location>
        <begin position="61"/>
        <end position="168"/>
    </location>
</feature>
<name>A0A2S7SZM9_9BACT</name>
<evidence type="ECO:0000259" key="1">
    <source>
        <dbReference type="Pfam" id="PF02698"/>
    </source>
</evidence>
<dbReference type="Pfam" id="PF02698">
    <property type="entry name" value="DUF218"/>
    <property type="match status" value="1"/>
</dbReference>
<reference evidence="2 3" key="1">
    <citation type="submission" date="2018-01" db="EMBL/GenBank/DDBJ databases">
        <title>A novel member of the phylum Bacteroidetes isolated from glacier ice.</title>
        <authorList>
            <person name="Liu Q."/>
            <person name="Xin Y.-H."/>
        </authorList>
    </citation>
    <scope>NUCLEOTIDE SEQUENCE [LARGE SCALE GENOMIC DNA]</scope>
    <source>
        <strain evidence="2 3">RB1R16</strain>
    </source>
</reference>
<keyword evidence="3" id="KW-1185">Reference proteome</keyword>
<organism evidence="2 3">
    <name type="scientific">Flavipsychrobacter stenotrophus</name>
    <dbReference type="NCBI Taxonomy" id="2077091"/>
    <lineage>
        <taxon>Bacteria</taxon>
        <taxon>Pseudomonadati</taxon>
        <taxon>Bacteroidota</taxon>
        <taxon>Chitinophagia</taxon>
        <taxon>Chitinophagales</taxon>
        <taxon>Chitinophagaceae</taxon>
        <taxon>Flavipsychrobacter</taxon>
    </lineage>
</organism>
<dbReference type="PANTHER" id="PTHR30336">
    <property type="entry name" value="INNER MEMBRANE PROTEIN, PROBABLE PERMEASE"/>
    <property type="match status" value="1"/>
</dbReference>
<protein>
    <submittedName>
        <fullName evidence="2">Protein SanA</fullName>
    </submittedName>
</protein>
<dbReference type="PANTHER" id="PTHR30336:SF20">
    <property type="entry name" value="DUF218 DOMAIN-CONTAINING PROTEIN"/>
    <property type="match status" value="1"/>
</dbReference>
<dbReference type="Proteomes" id="UP000239872">
    <property type="component" value="Unassembled WGS sequence"/>
</dbReference>
<evidence type="ECO:0000313" key="3">
    <source>
        <dbReference type="Proteomes" id="UP000239872"/>
    </source>
</evidence>
<dbReference type="EMBL" id="PPSL01000001">
    <property type="protein sequence ID" value="PQJ12413.1"/>
    <property type="molecule type" value="Genomic_DNA"/>
</dbReference>
<dbReference type="InterPro" id="IPR003848">
    <property type="entry name" value="DUF218"/>
</dbReference>
<comment type="caution">
    <text evidence="2">The sequence shown here is derived from an EMBL/GenBank/DDBJ whole genome shotgun (WGS) entry which is preliminary data.</text>
</comment>
<dbReference type="AlphaFoldDB" id="A0A2S7SZM9"/>
<proteinExistence type="predicted"/>